<evidence type="ECO:0000313" key="8">
    <source>
        <dbReference type="Proteomes" id="UP000239237"/>
    </source>
</evidence>
<dbReference type="GO" id="GO:0003700">
    <property type="term" value="F:DNA-binding transcription factor activity"/>
    <property type="evidence" value="ECO:0007669"/>
    <property type="project" value="InterPro"/>
</dbReference>
<dbReference type="RefSeq" id="WP_072613484.1">
    <property type="nucleotide sequence ID" value="NZ_AP017935.1"/>
</dbReference>
<evidence type="ECO:0000313" key="7">
    <source>
        <dbReference type="Proteomes" id="UP000237923"/>
    </source>
</evidence>
<feature type="domain" description="HTH gntR-type" evidence="4">
    <location>
        <begin position="2"/>
        <end position="70"/>
    </location>
</feature>
<reference evidence="5 8" key="2">
    <citation type="submission" date="2018-02" db="EMBL/GenBank/DDBJ databases">
        <authorList>
            <person name="Rodrigo-Torres L."/>
            <person name="Arahal R. D."/>
            <person name="Lucena T."/>
        </authorList>
    </citation>
    <scope>NUCLEOTIDE SEQUENCE [LARGE SCALE GENOMIC DNA]</scope>
    <source>
        <strain evidence="5 8">CECT 8486</strain>
    </source>
</reference>
<dbReference type="Proteomes" id="UP000237923">
    <property type="component" value="Unassembled WGS sequence"/>
</dbReference>
<dbReference type="EMBL" id="OKQU01000001">
    <property type="protein sequence ID" value="SPE06968.1"/>
    <property type="molecule type" value="Genomic_DNA"/>
</dbReference>
<dbReference type="PROSITE" id="PS50949">
    <property type="entry name" value="HTH_GNTR"/>
    <property type="match status" value="1"/>
</dbReference>
<dbReference type="Proteomes" id="UP000239237">
    <property type="component" value="Unassembled WGS sequence"/>
</dbReference>
<evidence type="ECO:0000313" key="6">
    <source>
        <dbReference type="EMBL" id="SPE06968.1"/>
    </source>
</evidence>
<gene>
    <name evidence="6" type="primary">araR</name>
    <name evidence="5" type="ORF">LES8486_00673</name>
    <name evidence="6" type="ORF">LES9216_00820</name>
</gene>
<proteinExistence type="predicted"/>
<keyword evidence="2" id="KW-0238">DNA-binding</keyword>
<dbReference type="PANTHER" id="PTHR30146:SF150">
    <property type="entry name" value="ARABINOSE METABOLISM TRANSCRIPTIONAL REPRESSOR"/>
    <property type="match status" value="1"/>
</dbReference>
<evidence type="ECO:0000256" key="2">
    <source>
        <dbReference type="ARBA" id="ARBA00023125"/>
    </source>
</evidence>
<dbReference type="AlphaFoldDB" id="A0A2N9K8Q4"/>
<dbReference type="InterPro" id="IPR036388">
    <property type="entry name" value="WH-like_DNA-bd_sf"/>
</dbReference>
<dbReference type="Gene3D" id="1.10.10.10">
    <property type="entry name" value="Winged helix-like DNA-binding domain superfamily/Winged helix DNA-binding domain"/>
    <property type="match status" value="1"/>
</dbReference>
<dbReference type="GO" id="GO:0000976">
    <property type="term" value="F:transcription cis-regulatory region binding"/>
    <property type="evidence" value="ECO:0007669"/>
    <property type="project" value="TreeGrafter"/>
</dbReference>
<dbReference type="InterPro" id="IPR000524">
    <property type="entry name" value="Tscrpt_reg_HTH_GntR"/>
</dbReference>
<keyword evidence="8" id="KW-1185">Reference proteome</keyword>
<dbReference type="SMART" id="SM00345">
    <property type="entry name" value="HTH_GNTR"/>
    <property type="match status" value="1"/>
</dbReference>
<dbReference type="InterPro" id="IPR046335">
    <property type="entry name" value="LacI/GalR-like_sensor"/>
</dbReference>
<dbReference type="PANTHER" id="PTHR30146">
    <property type="entry name" value="LACI-RELATED TRANSCRIPTIONAL REPRESSOR"/>
    <property type="match status" value="1"/>
</dbReference>
<reference evidence="6 7" key="1">
    <citation type="submission" date="2018-02" db="EMBL/GenBank/DDBJ databases">
        <authorList>
            <person name="Cohen D.B."/>
            <person name="Kent A.D."/>
        </authorList>
    </citation>
    <scope>NUCLEOTIDE SEQUENCE [LARGE SCALE GENOMIC DNA]</scope>
    <source>
        <strain evidence="6 7">CECT 9216</strain>
    </source>
</reference>
<organism evidence="6 7">
    <name type="scientific">Leuconostoc suionicum</name>
    <dbReference type="NCBI Taxonomy" id="1511761"/>
    <lineage>
        <taxon>Bacteria</taxon>
        <taxon>Bacillati</taxon>
        <taxon>Bacillota</taxon>
        <taxon>Bacilli</taxon>
        <taxon>Lactobacillales</taxon>
        <taxon>Lactobacillaceae</taxon>
        <taxon>Leuconostoc</taxon>
    </lineage>
</organism>
<evidence type="ECO:0000256" key="3">
    <source>
        <dbReference type="ARBA" id="ARBA00023163"/>
    </source>
</evidence>
<dbReference type="PRINTS" id="PR00035">
    <property type="entry name" value="HTHGNTR"/>
</dbReference>
<dbReference type="InterPro" id="IPR036390">
    <property type="entry name" value="WH_DNA-bd_sf"/>
</dbReference>
<keyword evidence="3" id="KW-0804">Transcription</keyword>
<dbReference type="EMBL" id="OKQR01000001">
    <property type="protein sequence ID" value="SPD91689.1"/>
    <property type="molecule type" value="Genomic_DNA"/>
</dbReference>
<dbReference type="Gene3D" id="3.40.50.2300">
    <property type="match status" value="2"/>
</dbReference>
<keyword evidence="1" id="KW-0805">Transcription regulation</keyword>
<sequence length="359" mass="40509">MANKYEIVKKDILEKILSGEYDKNQQLPTESEMMTAFSVSRYTVRRAISDLENEKYVYRVQGGGSFVADWSAAKKNEEIPKVIGILSTHVASYIFPAIIDGADQVLSENGFSLILANTHNDPKRERTALTNLMSQNLGGLIIEPTQSAIDTPNIDLYQQIAQLNIPMVFINASYNNFEGTTLVSDDKNAIYQVTEYLIKRGHKRITGVFQVSDVQGIHRLNGFLQSYQNHPNILPESSSIMYKSDEVNEALQNMRELLVKNPDQRPTAIIAYNDQLAIRIVDLIHEVGLKVPQDISVIGFDDFQLSQYLSPRLTTVSHAKEKMGQDAARLLLQKIKHHKVESIVYHSQLIERESVSDIS</sequence>
<dbReference type="InterPro" id="IPR033532">
    <property type="entry name" value="AraR_ligand_bind_dom"/>
</dbReference>
<evidence type="ECO:0000313" key="5">
    <source>
        <dbReference type="EMBL" id="SPD91689.1"/>
    </source>
</evidence>
<dbReference type="InterPro" id="IPR028082">
    <property type="entry name" value="Peripla_BP_I"/>
</dbReference>
<name>A0A2N9K8Q4_9LACO</name>
<dbReference type="SUPFAM" id="SSF53822">
    <property type="entry name" value="Periplasmic binding protein-like I"/>
    <property type="match status" value="1"/>
</dbReference>
<dbReference type="KEGG" id="lsu:A6B45_04120"/>
<dbReference type="GeneID" id="99673967"/>
<evidence type="ECO:0000259" key="4">
    <source>
        <dbReference type="PROSITE" id="PS50949"/>
    </source>
</evidence>
<dbReference type="CDD" id="cd07377">
    <property type="entry name" value="WHTH_GntR"/>
    <property type="match status" value="1"/>
</dbReference>
<accession>A0A2N9K8Q4</accession>
<dbReference type="Pfam" id="PF13377">
    <property type="entry name" value="Peripla_BP_3"/>
    <property type="match status" value="1"/>
</dbReference>
<dbReference type="SUPFAM" id="SSF46785">
    <property type="entry name" value="Winged helix' DNA-binding domain"/>
    <property type="match status" value="1"/>
</dbReference>
<dbReference type="CDD" id="cd01541">
    <property type="entry name" value="PBP1_AraR"/>
    <property type="match status" value="1"/>
</dbReference>
<protein>
    <submittedName>
        <fullName evidence="6">Arabinose metabolism transcriptional repressor</fullName>
    </submittedName>
</protein>
<evidence type="ECO:0000256" key="1">
    <source>
        <dbReference type="ARBA" id="ARBA00023015"/>
    </source>
</evidence>
<dbReference type="Pfam" id="PF00392">
    <property type="entry name" value="GntR"/>
    <property type="match status" value="1"/>
</dbReference>